<organism evidence="6 7">
    <name type="scientific">Mugilogobius chulae</name>
    <name type="common">yellowstripe goby</name>
    <dbReference type="NCBI Taxonomy" id="88201"/>
    <lineage>
        <taxon>Eukaryota</taxon>
        <taxon>Metazoa</taxon>
        <taxon>Chordata</taxon>
        <taxon>Craniata</taxon>
        <taxon>Vertebrata</taxon>
        <taxon>Euteleostomi</taxon>
        <taxon>Actinopterygii</taxon>
        <taxon>Neopterygii</taxon>
        <taxon>Teleostei</taxon>
        <taxon>Neoteleostei</taxon>
        <taxon>Acanthomorphata</taxon>
        <taxon>Gobiaria</taxon>
        <taxon>Gobiiformes</taxon>
        <taxon>Gobioidei</taxon>
        <taxon>Gobiidae</taxon>
        <taxon>Gobionellinae</taxon>
        <taxon>Mugilogobius</taxon>
    </lineage>
</organism>
<evidence type="ECO:0000313" key="6">
    <source>
        <dbReference type="EMBL" id="KAK7906929.1"/>
    </source>
</evidence>
<dbReference type="EMBL" id="JBBPFD010000011">
    <property type="protein sequence ID" value="KAK7906929.1"/>
    <property type="molecule type" value="Genomic_DNA"/>
</dbReference>
<evidence type="ECO:0000256" key="4">
    <source>
        <dbReference type="ARBA" id="ARBA00023180"/>
    </source>
</evidence>
<feature type="region of interest" description="Disordered" evidence="5">
    <location>
        <begin position="1"/>
        <end position="26"/>
    </location>
</feature>
<evidence type="ECO:0000313" key="7">
    <source>
        <dbReference type="Proteomes" id="UP001460270"/>
    </source>
</evidence>
<evidence type="ECO:0000256" key="2">
    <source>
        <dbReference type="ARBA" id="ARBA00022525"/>
    </source>
</evidence>
<keyword evidence="7" id="KW-1185">Reference proteome</keyword>
<protein>
    <submittedName>
        <fullName evidence="6">Uncharacterized protein</fullName>
    </submittedName>
</protein>
<evidence type="ECO:0000256" key="3">
    <source>
        <dbReference type="ARBA" id="ARBA00022729"/>
    </source>
</evidence>
<dbReference type="AlphaFoldDB" id="A0AAW0P0J3"/>
<dbReference type="InterPro" id="IPR050966">
    <property type="entry name" value="Glutamyl_endopeptidase"/>
</dbReference>
<gene>
    <name evidence="6" type="ORF">WMY93_015541</name>
</gene>
<accession>A0AAW0P0J3</accession>
<keyword evidence="3" id="KW-0732">Signal</keyword>
<dbReference type="GO" id="GO:0005576">
    <property type="term" value="C:extracellular region"/>
    <property type="evidence" value="ECO:0007669"/>
    <property type="project" value="UniProtKB-SubCell"/>
</dbReference>
<proteinExistence type="predicted"/>
<keyword evidence="2" id="KW-0964">Secreted</keyword>
<name>A0AAW0P0J3_9GOBI</name>
<dbReference type="PANTHER" id="PTHR15462">
    <property type="entry name" value="SERINE PROTEASE"/>
    <property type="match status" value="1"/>
</dbReference>
<comment type="caution">
    <text evidence="6">The sequence shown here is derived from an EMBL/GenBank/DDBJ whole genome shotgun (WGS) entry which is preliminary data.</text>
</comment>
<evidence type="ECO:0000256" key="5">
    <source>
        <dbReference type="SAM" id="MobiDB-lite"/>
    </source>
</evidence>
<dbReference type="Proteomes" id="UP001460270">
    <property type="component" value="Unassembled WGS sequence"/>
</dbReference>
<reference evidence="7" key="1">
    <citation type="submission" date="2024-04" db="EMBL/GenBank/DDBJ databases">
        <title>Salinicola lusitanus LLJ914,a marine bacterium isolated from the Okinawa Trough.</title>
        <authorList>
            <person name="Li J."/>
        </authorList>
    </citation>
    <scope>NUCLEOTIDE SEQUENCE [LARGE SCALE GENOMIC DNA]</scope>
</reference>
<evidence type="ECO:0000256" key="1">
    <source>
        <dbReference type="ARBA" id="ARBA00004613"/>
    </source>
</evidence>
<comment type="subcellular location">
    <subcellularLocation>
        <location evidence="1">Secreted</location>
    </subcellularLocation>
</comment>
<keyword evidence="4" id="KW-0325">Glycoprotein</keyword>
<sequence>MGQARRSKRQQENGQRTKRIRRSVASKSSLCSDGLELKKKFMELGVAPDDTSTGRIHFSSFDADKSHLDGRGKEKVVYRFCSVSKESNDLIYQHCDAQTGATGAGVYVRLREEEGKWRRRVIGCTRGISGWRAVMESARNLMWQ</sequence>
<dbReference type="PANTHER" id="PTHR15462:SF17">
    <property type="entry name" value="INACTIVE SERINE PROTEASE 35"/>
    <property type="match status" value="1"/>
</dbReference>